<dbReference type="GeneID" id="70239970"/>
<feature type="transmembrane region" description="Helical" evidence="1">
    <location>
        <begin position="181"/>
        <end position="204"/>
    </location>
</feature>
<keyword evidence="1" id="KW-0472">Membrane</keyword>
<gene>
    <name evidence="2" type="ORF">BGW36DRAFT_176554</name>
</gene>
<dbReference type="AlphaFoldDB" id="A0AAD4Q124"/>
<comment type="caution">
    <text evidence="2">The sequence shown here is derived from an EMBL/GenBank/DDBJ whole genome shotgun (WGS) entry which is preliminary data.</text>
</comment>
<feature type="transmembrane region" description="Helical" evidence="1">
    <location>
        <begin position="285"/>
        <end position="307"/>
    </location>
</feature>
<evidence type="ECO:0000313" key="2">
    <source>
        <dbReference type="EMBL" id="KAH8697876.1"/>
    </source>
</evidence>
<dbReference type="RefSeq" id="XP_046072577.1">
    <property type="nucleotide sequence ID" value="XM_046209683.1"/>
</dbReference>
<accession>A0AAD4Q124</accession>
<protein>
    <submittedName>
        <fullName evidence="2">Uncharacterized protein</fullName>
    </submittedName>
</protein>
<organism evidence="2 3">
    <name type="scientific">Talaromyces proteolyticus</name>
    <dbReference type="NCBI Taxonomy" id="1131652"/>
    <lineage>
        <taxon>Eukaryota</taxon>
        <taxon>Fungi</taxon>
        <taxon>Dikarya</taxon>
        <taxon>Ascomycota</taxon>
        <taxon>Pezizomycotina</taxon>
        <taxon>Eurotiomycetes</taxon>
        <taxon>Eurotiomycetidae</taxon>
        <taxon>Eurotiales</taxon>
        <taxon>Trichocomaceae</taxon>
        <taxon>Talaromyces</taxon>
        <taxon>Talaromyces sect. Bacilispori</taxon>
    </lineage>
</organism>
<dbReference type="EMBL" id="JAJTJA010000006">
    <property type="protein sequence ID" value="KAH8697876.1"/>
    <property type="molecule type" value="Genomic_DNA"/>
</dbReference>
<reference evidence="2" key="1">
    <citation type="submission" date="2021-12" db="EMBL/GenBank/DDBJ databases">
        <title>Convergent genome expansion in fungi linked to evolution of root-endophyte symbiosis.</title>
        <authorList>
            <consortium name="DOE Joint Genome Institute"/>
            <person name="Ke Y.-H."/>
            <person name="Bonito G."/>
            <person name="Liao H.-L."/>
            <person name="Looney B."/>
            <person name="Rojas-Flechas A."/>
            <person name="Nash J."/>
            <person name="Hameed K."/>
            <person name="Schadt C."/>
            <person name="Martin F."/>
            <person name="Crous P.W."/>
            <person name="Miettinen O."/>
            <person name="Magnuson J.K."/>
            <person name="Labbe J."/>
            <person name="Jacobson D."/>
            <person name="Doktycz M.J."/>
            <person name="Veneault-Fourrey C."/>
            <person name="Kuo A."/>
            <person name="Mondo S."/>
            <person name="Calhoun S."/>
            <person name="Riley R."/>
            <person name="Ohm R."/>
            <person name="LaButti K."/>
            <person name="Andreopoulos B."/>
            <person name="Pangilinan J."/>
            <person name="Nolan M."/>
            <person name="Tritt A."/>
            <person name="Clum A."/>
            <person name="Lipzen A."/>
            <person name="Daum C."/>
            <person name="Barry K."/>
            <person name="Grigoriev I.V."/>
            <person name="Vilgalys R."/>
        </authorList>
    </citation>
    <scope>NUCLEOTIDE SEQUENCE</scope>
    <source>
        <strain evidence="2">PMI_201</strain>
    </source>
</reference>
<evidence type="ECO:0000256" key="1">
    <source>
        <dbReference type="SAM" id="Phobius"/>
    </source>
</evidence>
<keyword evidence="1" id="KW-1133">Transmembrane helix</keyword>
<feature type="transmembrane region" description="Helical" evidence="1">
    <location>
        <begin position="210"/>
        <end position="231"/>
    </location>
</feature>
<evidence type="ECO:0000313" key="3">
    <source>
        <dbReference type="Proteomes" id="UP001201262"/>
    </source>
</evidence>
<sequence length="484" mass="54383">MSLPTNIGLWLVGVALNVVAVRAELPLTDNPSAQATATLKDDRSVTFDPLGVAAVLHNPRASASAARLYTQYDRKVFIWPHTMMMGATLIPVKVLVEHLTATFQSIHPAITLCTQDTESLPVVSNMVFKEFPLDFSKMWLNDVIAYKSSSVPVNDFMLVCMDELETPAGLPKATKWLGRRALDFISLWSGLIIAAGIVLGILYIDIWAITLFFFYGMHWLAGLAISTTSLVTPQDTPIKEDDTTRYAIYQRAAGGTVVFKGRQDTMEAWARTTWRFKRTWTSNTLHWFWTLTGTLSAICSVACMVNMRGFMQLVFLAELIYSSLAEIVATRVSRILQGRANASDRAYLVSGNKFRTKGVIRATIEVDPQFRLEGLDWVGMKRMPSDQIFQDMQDMLKSINRFQKRVETGGNNELEFVSQQQGPRWHPDVDAAFEEFKTKGTRSEDPDLVVRIQNEAEAALQAWWDKRQTKRTMSSGEKDAKASV</sequence>
<name>A0AAD4Q124_9EURO</name>
<dbReference type="Proteomes" id="UP001201262">
    <property type="component" value="Unassembled WGS sequence"/>
</dbReference>
<keyword evidence="3" id="KW-1185">Reference proteome</keyword>
<proteinExistence type="predicted"/>
<keyword evidence="1" id="KW-0812">Transmembrane</keyword>